<dbReference type="Pfam" id="PF00672">
    <property type="entry name" value="HAMP"/>
    <property type="match status" value="1"/>
</dbReference>
<feature type="domain" description="Histidine kinase" evidence="19">
    <location>
        <begin position="298"/>
        <end position="519"/>
    </location>
</feature>
<evidence type="ECO:0000256" key="3">
    <source>
        <dbReference type="ARBA" id="ARBA00012438"/>
    </source>
</evidence>
<evidence type="ECO:0000256" key="1">
    <source>
        <dbReference type="ARBA" id="ARBA00000085"/>
    </source>
</evidence>
<evidence type="ECO:0000259" key="19">
    <source>
        <dbReference type="PROSITE" id="PS50109"/>
    </source>
</evidence>
<feature type="domain" description="HPt" evidence="22">
    <location>
        <begin position="821"/>
        <end position="923"/>
    </location>
</feature>
<dbReference type="SMART" id="SM00304">
    <property type="entry name" value="HAMP"/>
    <property type="match status" value="1"/>
</dbReference>
<dbReference type="SMART" id="SM00387">
    <property type="entry name" value="HATPase_c"/>
    <property type="match status" value="1"/>
</dbReference>
<dbReference type="PROSITE" id="PS50885">
    <property type="entry name" value="HAMP"/>
    <property type="match status" value="1"/>
</dbReference>
<comment type="subcellular location">
    <subcellularLocation>
        <location evidence="2">Cell inner membrane</location>
        <topology evidence="2">Multi-pass membrane protein</topology>
    </subcellularLocation>
</comment>
<reference evidence="23" key="1">
    <citation type="submission" date="2022-12" db="EMBL/GenBank/DDBJ databases">
        <title>Complete genome sequence of an Australian strain of Rouxiella badensis DAR84756 and resolution of the R. badensis DSM100043 and R. chamberiensis DSM28324 genomes.</title>
        <authorList>
            <person name="Paul S."/>
            <person name="Anderson P.J."/>
            <person name="Maynard G."/>
            <person name="Dyall-Smith M."/>
            <person name="Kudinha T."/>
        </authorList>
    </citation>
    <scope>NUCLEOTIDE SEQUENCE</scope>
    <source>
        <strain evidence="23">DSM 28324</strain>
    </source>
</reference>
<keyword evidence="11" id="KW-0067">ATP-binding</keyword>
<dbReference type="InterPro" id="IPR011006">
    <property type="entry name" value="CheY-like_superfamily"/>
</dbReference>
<sequence>MTKYSLRARMMILILAPTLMMGLLLSTFFVVHRYNELQNQLIDSGTSIIEPLAVASEYGMTYRERAPITRLINRLHRTHSEIVRAISVYDGNNVLFTSSNPLRDPGILRVEAGMPLPQDLTQQRSGDSLILRTPILAENHTAADDSTFQEMSDHNLGYIAVELDLGSVRLQQYQEAFISTLLLLLCLGIATLFAYRLVRDVTGPIRNMVNTVDRIRRGQLDSRVEGNMLGELSMLKNGINSMAMSLTAYHEEVQQNIDQATSDLRETLEQMEIQNVELDLAKKRAQEAARIKSEFLANMSHELRTPLNGVIGFTRQTLKTPLSPTQSDYLQTIERSANNLLTIINDVLDFSKLEAGKLVLEHIPFSLREMLDEVVILLAHSAHDKGLELTINVHNNVPEQVLGDPMRLQQVVTNLLGNAIKFTENGNIDINVELRSQNNLQVELEMQIHDTGIGISEHQQSQLFQAFRQADASITRRHGGTGLGLVITQRLVKEMGGDISFYSQLGRGSTFWFHITLELNENHPRLPVSMSCLEGKKLAYIEANPTASKAVNEILATTPAEVIHRTSQALLPDEHFDLIIYGMPILLNHHLHDYEERLQQLLGRCHRLILALPSQFQISAEQLKYKGVYACLSKPLSSVRLMPYLLEEPIVAGAGEDTRRGQRLPMTVMAVDDNPANLKLIGALLEELVDTTLLCHSGEEAIELAKNVGMDLILMDIQMPKIDGIRTSELIRQLPHHSKTPIVAVTAHSLSGEREHFVKAGMEDYLSKPIDEAMLKVLLARHHSSQALPPYTAEPVREKEGDPASLKSLDWPLALRQSANKEALAKDLLQMLIDFLPEVSARVDAIIQGEQDDEILALIHKLHGSCSYSGVPRLKQHCFYLEQQLRKNVPLEALEPEWFELQDEIGNVIREARAHLQRNLASTAH</sequence>
<evidence type="ECO:0000256" key="4">
    <source>
        <dbReference type="ARBA" id="ARBA00022475"/>
    </source>
</evidence>
<evidence type="ECO:0000256" key="14">
    <source>
        <dbReference type="ARBA" id="ARBA00023136"/>
    </source>
</evidence>
<dbReference type="SUPFAM" id="SSF47226">
    <property type="entry name" value="Histidine-containing phosphotransfer domain, HPT domain"/>
    <property type="match status" value="1"/>
</dbReference>
<dbReference type="Gene3D" id="3.40.50.2300">
    <property type="match status" value="1"/>
</dbReference>
<name>A0ABY7HL54_9GAMM</name>
<evidence type="ECO:0000256" key="7">
    <source>
        <dbReference type="ARBA" id="ARBA00022679"/>
    </source>
</evidence>
<evidence type="ECO:0000256" key="18">
    <source>
        <dbReference type="SAM" id="Phobius"/>
    </source>
</evidence>
<dbReference type="EMBL" id="CP114058">
    <property type="protein sequence ID" value="WAT00112.1"/>
    <property type="molecule type" value="Genomic_DNA"/>
</dbReference>
<dbReference type="SMART" id="SM00073">
    <property type="entry name" value="HPT"/>
    <property type="match status" value="1"/>
</dbReference>
<dbReference type="PANTHER" id="PTHR45339">
    <property type="entry name" value="HYBRID SIGNAL TRANSDUCTION HISTIDINE KINASE J"/>
    <property type="match status" value="1"/>
</dbReference>
<dbReference type="Gene3D" id="6.10.340.10">
    <property type="match status" value="1"/>
</dbReference>
<accession>A0ABY7HL54</accession>
<dbReference type="InterPro" id="IPR036097">
    <property type="entry name" value="HisK_dim/P_sf"/>
</dbReference>
<dbReference type="Proteomes" id="UP001164712">
    <property type="component" value="Chromosome"/>
</dbReference>
<dbReference type="SUPFAM" id="SSF52172">
    <property type="entry name" value="CheY-like"/>
    <property type="match status" value="1"/>
</dbReference>
<keyword evidence="17" id="KW-0175">Coiled coil</keyword>
<keyword evidence="24" id="KW-1185">Reference proteome</keyword>
<evidence type="ECO:0000259" key="20">
    <source>
        <dbReference type="PROSITE" id="PS50110"/>
    </source>
</evidence>
<dbReference type="CDD" id="cd17546">
    <property type="entry name" value="REC_hyHK_CKI1_RcsC-like"/>
    <property type="match status" value="1"/>
</dbReference>
<evidence type="ECO:0000256" key="16">
    <source>
        <dbReference type="PROSITE-ProRule" id="PRU00169"/>
    </source>
</evidence>
<evidence type="ECO:0000313" key="24">
    <source>
        <dbReference type="Proteomes" id="UP001164712"/>
    </source>
</evidence>
<dbReference type="InterPro" id="IPR036890">
    <property type="entry name" value="HATPase_C_sf"/>
</dbReference>
<evidence type="ECO:0000256" key="12">
    <source>
        <dbReference type="ARBA" id="ARBA00022989"/>
    </source>
</evidence>
<dbReference type="EC" id="2.7.13.3" evidence="3"/>
<proteinExistence type="predicted"/>
<dbReference type="InterPro" id="IPR008207">
    <property type="entry name" value="Sig_transdc_His_kin_Hpt_dom"/>
</dbReference>
<feature type="domain" description="HAMP" evidence="21">
    <location>
        <begin position="199"/>
        <end position="251"/>
    </location>
</feature>
<keyword evidence="13" id="KW-0902">Two-component regulatory system</keyword>
<evidence type="ECO:0000256" key="11">
    <source>
        <dbReference type="ARBA" id="ARBA00022840"/>
    </source>
</evidence>
<evidence type="ECO:0000256" key="8">
    <source>
        <dbReference type="ARBA" id="ARBA00022692"/>
    </source>
</evidence>
<dbReference type="Pfam" id="PF00072">
    <property type="entry name" value="Response_reg"/>
    <property type="match status" value="1"/>
</dbReference>
<dbReference type="InterPro" id="IPR003660">
    <property type="entry name" value="HAMP_dom"/>
</dbReference>
<dbReference type="RefSeq" id="WP_045048550.1">
    <property type="nucleotide sequence ID" value="NZ_CP114058.1"/>
</dbReference>
<feature type="coiled-coil region" evidence="17">
    <location>
        <begin position="250"/>
        <end position="288"/>
    </location>
</feature>
<gene>
    <name evidence="23" type="primary">barA</name>
    <name evidence="23" type="ORF">O1V66_14045</name>
</gene>
<dbReference type="CDD" id="cd00088">
    <property type="entry name" value="HPT"/>
    <property type="match status" value="1"/>
</dbReference>
<evidence type="ECO:0000256" key="15">
    <source>
        <dbReference type="PROSITE-ProRule" id="PRU00110"/>
    </source>
</evidence>
<keyword evidence="7 23" id="KW-0808">Transferase</keyword>
<dbReference type="InterPro" id="IPR003661">
    <property type="entry name" value="HisK_dim/P_dom"/>
</dbReference>
<evidence type="ECO:0000256" key="6">
    <source>
        <dbReference type="ARBA" id="ARBA00022553"/>
    </source>
</evidence>
<keyword evidence="10 23" id="KW-0418">Kinase</keyword>
<evidence type="ECO:0000313" key="23">
    <source>
        <dbReference type="EMBL" id="WAT00112.1"/>
    </source>
</evidence>
<dbReference type="SUPFAM" id="SSF47384">
    <property type="entry name" value="Homodimeric domain of signal transducing histidine kinase"/>
    <property type="match status" value="1"/>
</dbReference>
<dbReference type="InterPro" id="IPR019247">
    <property type="entry name" value="Histidine_kinase_BarA_N"/>
</dbReference>
<dbReference type="InterPro" id="IPR003594">
    <property type="entry name" value="HATPase_dom"/>
</dbReference>
<dbReference type="CDD" id="cd16922">
    <property type="entry name" value="HATPase_EvgS-ArcB-TorS-like"/>
    <property type="match status" value="1"/>
</dbReference>
<keyword evidence="9" id="KW-0547">Nucleotide-binding</keyword>
<keyword evidence="5" id="KW-0997">Cell inner membrane</keyword>
<organism evidence="23 24">
    <name type="scientific">Rouxiella chamberiensis</name>
    <dbReference type="NCBI Taxonomy" id="1513468"/>
    <lineage>
        <taxon>Bacteria</taxon>
        <taxon>Pseudomonadati</taxon>
        <taxon>Pseudomonadota</taxon>
        <taxon>Gammaproteobacteria</taxon>
        <taxon>Enterobacterales</taxon>
        <taxon>Yersiniaceae</taxon>
        <taxon>Rouxiella</taxon>
    </lineage>
</organism>
<feature type="transmembrane region" description="Helical" evidence="18">
    <location>
        <begin position="176"/>
        <end position="198"/>
    </location>
</feature>
<evidence type="ECO:0000259" key="22">
    <source>
        <dbReference type="PROSITE" id="PS50894"/>
    </source>
</evidence>
<dbReference type="SUPFAM" id="SSF158472">
    <property type="entry name" value="HAMP domain-like"/>
    <property type="match status" value="1"/>
</dbReference>
<keyword evidence="12 18" id="KW-1133">Transmembrane helix</keyword>
<dbReference type="InterPro" id="IPR036641">
    <property type="entry name" value="HPT_dom_sf"/>
</dbReference>
<dbReference type="PROSITE" id="PS50109">
    <property type="entry name" value="HIS_KIN"/>
    <property type="match status" value="1"/>
</dbReference>
<feature type="modified residue" description="4-aspartylphosphate" evidence="16">
    <location>
        <position position="716"/>
    </location>
</feature>
<dbReference type="GO" id="GO:0004673">
    <property type="term" value="F:protein histidine kinase activity"/>
    <property type="evidence" value="ECO:0007669"/>
    <property type="project" value="UniProtKB-EC"/>
</dbReference>
<dbReference type="PANTHER" id="PTHR45339:SF1">
    <property type="entry name" value="HYBRID SIGNAL TRANSDUCTION HISTIDINE KINASE J"/>
    <property type="match status" value="1"/>
</dbReference>
<dbReference type="Pfam" id="PF00512">
    <property type="entry name" value="HisKA"/>
    <property type="match status" value="1"/>
</dbReference>
<dbReference type="Gene3D" id="3.30.565.10">
    <property type="entry name" value="Histidine kinase-like ATPase, C-terminal domain"/>
    <property type="match status" value="1"/>
</dbReference>
<protein>
    <recommendedName>
        <fullName evidence="3">histidine kinase</fullName>
        <ecNumber evidence="3">2.7.13.3</ecNumber>
    </recommendedName>
</protein>
<evidence type="ECO:0000256" key="13">
    <source>
        <dbReference type="ARBA" id="ARBA00023012"/>
    </source>
</evidence>
<feature type="transmembrane region" description="Helical" evidence="18">
    <location>
        <begin position="12"/>
        <end position="31"/>
    </location>
</feature>
<dbReference type="SMART" id="SM00448">
    <property type="entry name" value="REC"/>
    <property type="match status" value="1"/>
</dbReference>
<dbReference type="Pfam" id="PF02518">
    <property type="entry name" value="HATPase_c"/>
    <property type="match status" value="1"/>
</dbReference>
<keyword evidence="14 18" id="KW-0472">Membrane</keyword>
<keyword evidence="6 16" id="KW-0597">Phosphoprotein</keyword>
<evidence type="ECO:0000256" key="9">
    <source>
        <dbReference type="ARBA" id="ARBA00022741"/>
    </source>
</evidence>
<dbReference type="Gene3D" id="1.20.120.160">
    <property type="entry name" value="HPT domain"/>
    <property type="match status" value="1"/>
</dbReference>
<dbReference type="InterPro" id="IPR004358">
    <property type="entry name" value="Sig_transdc_His_kin-like_C"/>
</dbReference>
<dbReference type="SMART" id="SM00388">
    <property type="entry name" value="HisKA"/>
    <property type="match status" value="1"/>
</dbReference>
<evidence type="ECO:0000256" key="5">
    <source>
        <dbReference type="ARBA" id="ARBA00022519"/>
    </source>
</evidence>
<evidence type="ECO:0000259" key="21">
    <source>
        <dbReference type="PROSITE" id="PS50885"/>
    </source>
</evidence>
<dbReference type="Gene3D" id="1.10.287.130">
    <property type="match status" value="1"/>
</dbReference>
<evidence type="ECO:0000256" key="2">
    <source>
        <dbReference type="ARBA" id="ARBA00004429"/>
    </source>
</evidence>
<dbReference type="CDD" id="cd00082">
    <property type="entry name" value="HisKA"/>
    <property type="match status" value="1"/>
</dbReference>
<dbReference type="Pfam" id="PF09984">
    <property type="entry name" value="sCache_4"/>
    <property type="match status" value="1"/>
</dbReference>
<dbReference type="PROSITE" id="PS50110">
    <property type="entry name" value="RESPONSE_REGULATORY"/>
    <property type="match status" value="1"/>
</dbReference>
<dbReference type="SUPFAM" id="SSF55874">
    <property type="entry name" value="ATPase domain of HSP90 chaperone/DNA topoisomerase II/histidine kinase"/>
    <property type="match status" value="1"/>
</dbReference>
<dbReference type="Pfam" id="PF01627">
    <property type="entry name" value="Hpt"/>
    <property type="match status" value="1"/>
</dbReference>
<feature type="modified residue" description="Phosphohistidine" evidence="15">
    <location>
        <position position="860"/>
    </location>
</feature>
<feature type="domain" description="Response regulatory" evidence="20">
    <location>
        <begin position="667"/>
        <end position="783"/>
    </location>
</feature>
<evidence type="ECO:0000256" key="17">
    <source>
        <dbReference type="SAM" id="Coils"/>
    </source>
</evidence>
<dbReference type="InterPro" id="IPR001789">
    <property type="entry name" value="Sig_transdc_resp-reg_receiver"/>
</dbReference>
<dbReference type="NCBIfam" id="NF008318">
    <property type="entry name" value="PRK11107.1"/>
    <property type="match status" value="1"/>
</dbReference>
<dbReference type="PRINTS" id="PR00344">
    <property type="entry name" value="BCTRLSENSOR"/>
</dbReference>
<dbReference type="PROSITE" id="PS50894">
    <property type="entry name" value="HPT"/>
    <property type="match status" value="1"/>
</dbReference>
<dbReference type="CDD" id="cd06225">
    <property type="entry name" value="HAMP"/>
    <property type="match status" value="1"/>
</dbReference>
<keyword evidence="8 18" id="KW-0812">Transmembrane</keyword>
<comment type="catalytic activity">
    <reaction evidence="1">
        <text>ATP + protein L-histidine = ADP + protein N-phospho-L-histidine.</text>
        <dbReference type="EC" id="2.7.13.3"/>
    </reaction>
</comment>
<keyword evidence="4" id="KW-1003">Cell membrane</keyword>
<dbReference type="InterPro" id="IPR005467">
    <property type="entry name" value="His_kinase_dom"/>
</dbReference>
<evidence type="ECO:0000256" key="10">
    <source>
        <dbReference type="ARBA" id="ARBA00022777"/>
    </source>
</evidence>